<comment type="function">
    <text evidence="9">Involved in degradation of plant cell walls. Hydrolyzes the feruloyl-arabinose ester bond in arabinoxylans, and the feruloyl-galactose ester bond in pectin. Active against paranitrophenyl-acetate, methyl ferulate and wheat arabinoxylan.</text>
</comment>
<keyword evidence="12" id="KW-1185">Reference proteome</keyword>
<evidence type="ECO:0000313" key="11">
    <source>
        <dbReference type="EMBL" id="GAA4075761.1"/>
    </source>
</evidence>
<evidence type="ECO:0000259" key="10">
    <source>
        <dbReference type="Pfam" id="PF02230"/>
    </source>
</evidence>
<protein>
    <submittedName>
        <fullName evidence="11">PHB depolymerase family esterase</fullName>
    </submittedName>
</protein>
<evidence type="ECO:0000256" key="7">
    <source>
        <dbReference type="ARBA" id="ARBA00023277"/>
    </source>
</evidence>
<dbReference type="Pfam" id="PF02230">
    <property type="entry name" value="Abhydrolase_2"/>
    <property type="match status" value="1"/>
</dbReference>
<reference evidence="12" key="1">
    <citation type="journal article" date="2019" name="Int. J. Syst. Evol. Microbiol.">
        <title>The Global Catalogue of Microorganisms (GCM) 10K type strain sequencing project: providing services to taxonomists for standard genome sequencing and annotation.</title>
        <authorList>
            <consortium name="The Broad Institute Genomics Platform"/>
            <consortium name="The Broad Institute Genome Sequencing Center for Infectious Disease"/>
            <person name="Wu L."/>
            <person name="Ma J."/>
        </authorList>
    </citation>
    <scope>NUCLEOTIDE SEQUENCE [LARGE SCALE GENOMIC DNA]</scope>
    <source>
        <strain evidence="12">JCM 17069</strain>
    </source>
</reference>
<evidence type="ECO:0000256" key="3">
    <source>
        <dbReference type="ARBA" id="ARBA00022525"/>
    </source>
</evidence>
<comment type="caution">
    <text evidence="11">The sequence shown here is derived from an EMBL/GenBank/DDBJ whole genome shotgun (WGS) entry which is preliminary data.</text>
</comment>
<feature type="domain" description="Phospholipase/carboxylesterase/thioesterase" evidence="10">
    <location>
        <begin position="71"/>
        <end position="228"/>
    </location>
</feature>
<name>A0ABP7VWB9_9FLAO</name>
<organism evidence="11 12">
    <name type="scientific">Flavobacterium cheonanense</name>
    <dbReference type="NCBI Taxonomy" id="706183"/>
    <lineage>
        <taxon>Bacteria</taxon>
        <taxon>Pseudomonadati</taxon>
        <taxon>Bacteroidota</taxon>
        <taxon>Flavobacteriia</taxon>
        <taxon>Flavobacteriales</taxon>
        <taxon>Flavobacteriaceae</taxon>
        <taxon>Flavobacterium</taxon>
    </lineage>
</organism>
<dbReference type="PANTHER" id="PTHR38050:SF1">
    <property type="entry name" value="FERULOYL ESTERASE C"/>
    <property type="match status" value="1"/>
</dbReference>
<keyword evidence="6" id="KW-0378">Hydrolase</keyword>
<dbReference type="Proteomes" id="UP001500367">
    <property type="component" value="Unassembled WGS sequence"/>
</dbReference>
<keyword evidence="4" id="KW-0858">Xylan degradation</keyword>
<evidence type="ECO:0000256" key="5">
    <source>
        <dbReference type="ARBA" id="ARBA00022729"/>
    </source>
</evidence>
<sequence length="337" mass="36752">MYDYQNKQNMIRTFLLFVVIFTLGCNKDDDNQNPSNPNIIPYQEGLTTNFITINNITRKYLVYRPLGMTTVNAVVTVLHGGGGLGVGVSEIGTHPLSVFRTIADNEKFLVVYPEGSLDIQGNPGWNDCRSDDISGSQGDDISFLYQLNSKLISELNINSNKMYLTGTSNGALMTYSYAFQFPETIKAIAVSSGNLPEFPESGLCTNGSNLPLPILITHGTSDPAMPANGGCVANIGGNCNRGKVISQTATLDYWLQRNGLQNINPTISTFNLNTTDAGNVEKRIYSGAKPLIYFVLNNAGHAVPSKTVYTNSSPASGVQNRDIEYAEEVWNFFKGLQ</sequence>
<gene>
    <name evidence="11" type="ORF">GCM10022389_21910</name>
</gene>
<evidence type="ECO:0000256" key="8">
    <source>
        <dbReference type="ARBA" id="ARBA00023326"/>
    </source>
</evidence>
<dbReference type="PANTHER" id="PTHR38050">
    <property type="match status" value="1"/>
</dbReference>
<evidence type="ECO:0000256" key="4">
    <source>
        <dbReference type="ARBA" id="ARBA00022651"/>
    </source>
</evidence>
<keyword evidence="5" id="KW-0732">Signal</keyword>
<keyword evidence="7" id="KW-0119">Carbohydrate metabolism</keyword>
<evidence type="ECO:0000256" key="9">
    <source>
        <dbReference type="ARBA" id="ARBA00025250"/>
    </source>
</evidence>
<keyword evidence="8" id="KW-0624">Polysaccharide degradation</keyword>
<dbReference type="InterPro" id="IPR029058">
    <property type="entry name" value="AB_hydrolase_fold"/>
</dbReference>
<accession>A0ABP7VWB9</accession>
<dbReference type="SUPFAM" id="SSF53474">
    <property type="entry name" value="alpha/beta-Hydrolases"/>
    <property type="match status" value="1"/>
</dbReference>
<dbReference type="PROSITE" id="PS51257">
    <property type="entry name" value="PROKAR_LIPOPROTEIN"/>
    <property type="match status" value="1"/>
</dbReference>
<comment type="subcellular location">
    <subcellularLocation>
        <location evidence="1">Secreted</location>
    </subcellularLocation>
</comment>
<dbReference type="InterPro" id="IPR003140">
    <property type="entry name" value="PLipase/COase/thioEstase"/>
</dbReference>
<evidence type="ECO:0000256" key="1">
    <source>
        <dbReference type="ARBA" id="ARBA00004613"/>
    </source>
</evidence>
<dbReference type="EMBL" id="BAABCT010000006">
    <property type="protein sequence ID" value="GAA4075761.1"/>
    <property type="molecule type" value="Genomic_DNA"/>
</dbReference>
<evidence type="ECO:0000256" key="6">
    <source>
        <dbReference type="ARBA" id="ARBA00022801"/>
    </source>
</evidence>
<dbReference type="InterPro" id="IPR043595">
    <property type="entry name" value="FaeB/C/D"/>
</dbReference>
<dbReference type="Gene3D" id="3.40.50.1820">
    <property type="entry name" value="alpha/beta hydrolase"/>
    <property type="match status" value="1"/>
</dbReference>
<keyword evidence="3" id="KW-0964">Secreted</keyword>
<comment type="similarity">
    <text evidence="2">Belongs to the faeC family.</text>
</comment>
<evidence type="ECO:0000256" key="2">
    <source>
        <dbReference type="ARBA" id="ARBA00010278"/>
    </source>
</evidence>
<proteinExistence type="inferred from homology"/>
<evidence type="ECO:0000313" key="12">
    <source>
        <dbReference type="Proteomes" id="UP001500367"/>
    </source>
</evidence>